<dbReference type="EMBL" id="JBHTHX010000426">
    <property type="protein sequence ID" value="MFD0885734.1"/>
    <property type="molecule type" value="Genomic_DNA"/>
</dbReference>
<accession>A0ABW3DRE2</accession>
<evidence type="ECO:0000313" key="2">
    <source>
        <dbReference type="Proteomes" id="UP001597024"/>
    </source>
</evidence>
<dbReference type="Proteomes" id="UP001597024">
    <property type="component" value="Unassembled WGS sequence"/>
</dbReference>
<proteinExistence type="predicted"/>
<evidence type="ECO:0008006" key="3">
    <source>
        <dbReference type="Google" id="ProtNLM"/>
    </source>
</evidence>
<protein>
    <recommendedName>
        <fullName evidence="3">Transcriptional regulator</fullName>
    </recommendedName>
</protein>
<comment type="caution">
    <text evidence="1">The sequence shown here is derived from an EMBL/GenBank/DDBJ whole genome shotgun (WGS) entry which is preliminary data.</text>
</comment>
<name>A0ABW3DRE2_9ACTN</name>
<gene>
    <name evidence="1" type="ORF">ACFQ08_14375</name>
</gene>
<keyword evidence="2" id="KW-1185">Reference proteome</keyword>
<reference evidence="2" key="1">
    <citation type="journal article" date="2019" name="Int. J. Syst. Evol. Microbiol.">
        <title>The Global Catalogue of Microorganisms (GCM) 10K type strain sequencing project: providing services to taxonomists for standard genome sequencing and annotation.</title>
        <authorList>
            <consortium name="The Broad Institute Genomics Platform"/>
            <consortium name="The Broad Institute Genome Sequencing Center for Infectious Disease"/>
            <person name="Wu L."/>
            <person name="Ma J."/>
        </authorList>
    </citation>
    <scope>NUCLEOTIDE SEQUENCE [LARGE SCALE GENOMIC DNA]</scope>
    <source>
        <strain evidence="2">CCUG 62974</strain>
    </source>
</reference>
<organism evidence="1 2">
    <name type="scientific">Streptosporangium algeriense</name>
    <dbReference type="NCBI Taxonomy" id="1682748"/>
    <lineage>
        <taxon>Bacteria</taxon>
        <taxon>Bacillati</taxon>
        <taxon>Actinomycetota</taxon>
        <taxon>Actinomycetes</taxon>
        <taxon>Streptosporangiales</taxon>
        <taxon>Streptosporangiaceae</taxon>
        <taxon>Streptosporangium</taxon>
    </lineage>
</organism>
<sequence>MTTAAYTALADQLNAAAADAARHQDRIAQHTGVKVRTIAHHPWLHAQIITLITALTSGTARLCPHIGPSPLVIHTAAWAPGHLVCSACVSALHPDGAEDSTCDRCRRPCSPIYPGMAQTGPILLAYGLCQRCARTTGLGHPAPAPTQRRR</sequence>
<evidence type="ECO:0000313" key="1">
    <source>
        <dbReference type="EMBL" id="MFD0885734.1"/>
    </source>
</evidence>